<feature type="region of interest" description="Disordered" evidence="1">
    <location>
        <begin position="1"/>
        <end position="23"/>
    </location>
</feature>
<evidence type="ECO:0000259" key="2">
    <source>
        <dbReference type="Pfam" id="PF07510"/>
    </source>
</evidence>
<name>A0A4Q2ISN5_9SPHN</name>
<sequence>MISQKLNPSLSNGPWKGEADACKSDGLRRHSKLEMNRRLLEQHDDWTDDRIAIRADELFTEARAIWPAFAEPARVPPAAVG</sequence>
<proteinExistence type="predicted"/>
<dbReference type="AlphaFoldDB" id="A0A4Q2ISN5"/>
<dbReference type="Proteomes" id="UP000292347">
    <property type="component" value="Unassembled WGS sequence"/>
</dbReference>
<keyword evidence="4" id="KW-1185">Reference proteome</keyword>
<accession>A0A4Q2ISN5</accession>
<gene>
    <name evidence="3" type="ORF">EO081_09325</name>
</gene>
<protein>
    <submittedName>
        <fullName evidence="3">DUF1524 domain-containing protein</fullName>
    </submittedName>
</protein>
<organism evidence="3 4">
    <name type="scientific">Sphingomonas desiccabilis</name>
    <dbReference type="NCBI Taxonomy" id="429134"/>
    <lineage>
        <taxon>Bacteria</taxon>
        <taxon>Pseudomonadati</taxon>
        <taxon>Pseudomonadota</taxon>
        <taxon>Alphaproteobacteria</taxon>
        <taxon>Sphingomonadales</taxon>
        <taxon>Sphingomonadaceae</taxon>
        <taxon>Sphingomonas</taxon>
    </lineage>
</organism>
<dbReference type="EMBL" id="SDPT01000002">
    <property type="protein sequence ID" value="RXZ31440.1"/>
    <property type="molecule type" value="Genomic_DNA"/>
</dbReference>
<feature type="domain" description="GmrSD restriction endonucleases C-terminal" evidence="2">
    <location>
        <begin position="2"/>
        <end position="59"/>
    </location>
</feature>
<reference evidence="3 4" key="1">
    <citation type="submission" date="2019-01" db="EMBL/GenBank/DDBJ databases">
        <title>Sphingomonas mucosissima sp. nov. and Sphingomonas desiccabilis sp. nov., from biological soil crusts in the Colorado Plateau, USA.</title>
        <authorList>
            <person name="Zhu D."/>
        </authorList>
    </citation>
    <scope>NUCLEOTIDE SEQUENCE [LARGE SCALE GENOMIC DNA]</scope>
    <source>
        <strain evidence="3 4">CP1D</strain>
    </source>
</reference>
<comment type="caution">
    <text evidence="3">The sequence shown here is derived from an EMBL/GenBank/DDBJ whole genome shotgun (WGS) entry which is preliminary data.</text>
</comment>
<dbReference type="OrthoDB" id="9798761at2"/>
<dbReference type="InterPro" id="IPR011089">
    <property type="entry name" value="GmrSD_C"/>
</dbReference>
<evidence type="ECO:0000256" key="1">
    <source>
        <dbReference type="SAM" id="MobiDB-lite"/>
    </source>
</evidence>
<evidence type="ECO:0000313" key="3">
    <source>
        <dbReference type="EMBL" id="RXZ31440.1"/>
    </source>
</evidence>
<feature type="compositionally biased region" description="Polar residues" evidence="1">
    <location>
        <begin position="1"/>
        <end position="12"/>
    </location>
</feature>
<evidence type="ECO:0000313" key="4">
    <source>
        <dbReference type="Proteomes" id="UP000292347"/>
    </source>
</evidence>
<dbReference type="Pfam" id="PF07510">
    <property type="entry name" value="GmrSD_C"/>
    <property type="match status" value="1"/>
</dbReference>